<dbReference type="EMBL" id="MWWU01000005">
    <property type="protein sequence ID" value="OZG55105.1"/>
    <property type="molecule type" value="Genomic_DNA"/>
</dbReference>
<dbReference type="InterPro" id="IPR027381">
    <property type="entry name" value="LytR/CpsA/Psr_C"/>
</dbReference>
<keyword evidence="4" id="KW-1185">Reference proteome</keyword>
<sequence length="217" mass="23326">MATAGNIKAERQARREYVHDRQKMVLRATFVFLTVCLILAVLGVTGVFRRSGADSVADLSNNFRTTAPCAPSKSVYPSASQVAVRVLNGTEKSGIATAVASALTNRGLNVQGASDSQLVLKRTEIRAGVNALPEAYFVLHQFNDAILRLDDRTDQLVDVIVGSSFYDLDKSSRSNVEAGSLIHSISGCVAPDKIKNLPKAPEHEAVNTNPNETLKTS</sequence>
<organism evidence="3 4">
    <name type="scientific">Aeriscardovia aeriphila</name>
    <dbReference type="NCBI Taxonomy" id="218139"/>
    <lineage>
        <taxon>Bacteria</taxon>
        <taxon>Bacillati</taxon>
        <taxon>Actinomycetota</taxon>
        <taxon>Actinomycetes</taxon>
        <taxon>Bifidobacteriales</taxon>
        <taxon>Bifidobacteriaceae</taxon>
        <taxon>Aeriscardovia</taxon>
    </lineage>
</organism>
<evidence type="ECO:0000313" key="3">
    <source>
        <dbReference type="EMBL" id="OZG55105.1"/>
    </source>
</evidence>
<keyword evidence="1" id="KW-0812">Transmembrane</keyword>
<feature type="domain" description="LytR/CpsA/Psr regulator C-terminal" evidence="2">
    <location>
        <begin position="81"/>
        <end position="165"/>
    </location>
</feature>
<feature type="transmembrane region" description="Helical" evidence="1">
    <location>
        <begin position="24"/>
        <end position="48"/>
    </location>
</feature>
<accession>A0A261F7R4</accession>
<evidence type="ECO:0000256" key="1">
    <source>
        <dbReference type="SAM" id="Phobius"/>
    </source>
</evidence>
<dbReference type="AlphaFoldDB" id="A0A261F7R4"/>
<protein>
    <submittedName>
        <fullName evidence="3">LytR cell envelope-related transcriptional attenuator</fullName>
    </submittedName>
</protein>
<keyword evidence="1" id="KW-0472">Membrane</keyword>
<dbReference type="Pfam" id="PF13399">
    <property type="entry name" value="LytR_C"/>
    <property type="match status" value="1"/>
</dbReference>
<evidence type="ECO:0000313" key="4">
    <source>
        <dbReference type="Proteomes" id="UP000228976"/>
    </source>
</evidence>
<gene>
    <name evidence="3" type="ORF">AEAE_1227</name>
</gene>
<proteinExistence type="predicted"/>
<comment type="caution">
    <text evidence="3">The sequence shown here is derived from an EMBL/GenBank/DDBJ whole genome shotgun (WGS) entry which is preliminary data.</text>
</comment>
<dbReference type="OrthoDB" id="3267444at2"/>
<evidence type="ECO:0000259" key="2">
    <source>
        <dbReference type="Pfam" id="PF13399"/>
    </source>
</evidence>
<reference evidence="3 4" key="1">
    <citation type="journal article" date="2017" name="BMC Genomics">
        <title>Comparative genomic and phylogenomic analyses of the Bifidobacteriaceae family.</title>
        <authorList>
            <person name="Lugli G.A."/>
            <person name="Milani C."/>
            <person name="Turroni F."/>
            <person name="Duranti S."/>
            <person name="Mancabelli L."/>
            <person name="Mangifesta M."/>
            <person name="Ferrario C."/>
            <person name="Modesto M."/>
            <person name="Mattarelli P."/>
            <person name="Jiri K."/>
            <person name="van Sinderen D."/>
            <person name="Ventura M."/>
        </authorList>
    </citation>
    <scope>NUCLEOTIDE SEQUENCE [LARGE SCALE GENOMIC DNA]</scope>
    <source>
        <strain evidence="3 4">LMG 21773</strain>
    </source>
</reference>
<dbReference type="Proteomes" id="UP000228976">
    <property type="component" value="Unassembled WGS sequence"/>
</dbReference>
<dbReference type="RefSeq" id="WP_094690315.1">
    <property type="nucleotide sequence ID" value="NZ_JACBYZ010000001.1"/>
</dbReference>
<dbReference type="Gene3D" id="3.30.70.2390">
    <property type="match status" value="1"/>
</dbReference>
<keyword evidence="1" id="KW-1133">Transmembrane helix</keyword>
<name>A0A261F7R4_9BIFI</name>